<sequence length="167" mass="18371">MTTDEQLRDAFERRINGAKQAQLRWVTVDTVDKDNKAMDVTGVVDQLEYYNVQLGMGALCIYPKPGTTCLVGIVEGQETDTFLISAEEVDEIVLNGGKLGGMVKVGELTERLNLIEKDINSLKQKLSGWTPAPNDGGAALKTALSSYFSESLQETQVTDIENERVKQ</sequence>
<name>A0ABU5HPM3_9BACE</name>
<organism evidence="1 2">
    <name type="scientific">Bacteroides vicugnae</name>
    <dbReference type="NCBI Taxonomy" id="3037989"/>
    <lineage>
        <taxon>Bacteria</taxon>
        <taxon>Pseudomonadati</taxon>
        <taxon>Bacteroidota</taxon>
        <taxon>Bacteroidia</taxon>
        <taxon>Bacteroidales</taxon>
        <taxon>Bacteroidaceae</taxon>
        <taxon>Bacteroides</taxon>
    </lineage>
</organism>
<reference evidence="1 2" key="1">
    <citation type="submission" date="2023-04" db="EMBL/GenBank/DDBJ databases">
        <title>Bacteroides pacosi sp. nov., isolated from the fecal material of an alpaca.</title>
        <authorList>
            <person name="Miller S."/>
            <person name="Hendry M."/>
            <person name="King J."/>
            <person name="Sankaranarayanan K."/>
            <person name="Lawson P.A."/>
        </authorList>
    </citation>
    <scope>NUCLEOTIDE SEQUENCE [LARGE SCALE GENOMIC DNA]</scope>
    <source>
        <strain evidence="1 2">A2-P53</strain>
    </source>
</reference>
<proteinExistence type="predicted"/>
<evidence type="ECO:0000313" key="2">
    <source>
        <dbReference type="Proteomes" id="UP001292913"/>
    </source>
</evidence>
<evidence type="ECO:0000313" key="1">
    <source>
        <dbReference type="EMBL" id="MDY7258149.1"/>
    </source>
</evidence>
<dbReference type="Proteomes" id="UP001292913">
    <property type="component" value="Unassembled WGS sequence"/>
</dbReference>
<keyword evidence="2" id="KW-1185">Reference proteome</keyword>
<dbReference type="RefSeq" id="WP_322019517.1">
    <property type="nucleotide sequence ID" value="NZ_JARZAK010000005.1"/>
</dbReference>
<comment type="caution">
    <text evidence="1">The sequence shown here is derived from an EMBL/GenBank/DDBJ whole genome shotgun (WGS) entry which is preliminary data.</text>
</comment>
<gene>
    <name evidence="1" type="ORF">QHG74_10505</name>
</gene>
<protein>
    <submittedName>
        <fullName evidence="1">Uncharacterized protein</fullName>
    </submittedName>
</protein>
<accession>A0ABU5HPM3</accession>
<dbReference type="EMBL" id="JARZAK010000005">
    <property type="protein sequence ID" value="MDY7258149.1"/>
    <property type="molecule type" value="Genomic_DNA"/>
</dbReference>